<dbReference type="PANTHER" id="PTHR44675:SF1">
    <property type="entry name" value="P21-ACTIVATED PROTEIN KINASE-INTERACTING PROTEIN 1"/>
    <property type="match status" value="1"/>
</dbReference>
<organism evidence="3 4">
    <name type="scientific">Calycina marina</name>
    <dbReference type="NCBI Taxonomy" id="1763456"/>
    <lineage>
        <taxon>Eukaryota</taxon>
        <taxon>Fungi</taxon>
        <taxon>Dikarya</taxon>
        <taxon>Ascomycota</taxon>
        <taxon>Pezizomycotina</taxon>
        <taxon>Leotiomycetes</taxon>
        <taxon>Helotiales</taxon>
        <taxon>Pezizellaceae</taxon>
        <taxon>Calycina</taxon>
    </lineage>
</organism>
<evidence type="ECO:0000313" key="3">
    <source>
        <dbReference type="EMBL" id="KAG9240108.1"/>
    </source>
</evidence>
<dbReference type="PANTHER" id="PTHR44675">
    <property type="entry name" value="PAK1 INTERACTING PROTEIN 1"/>
    <property type="match status" value="1"/>
</dbReference>
<dbReference type="PROSITE" id="PS50082">
    <property type="entry name" value="WD_REPEATS_2"/>
    <property type="match status" value="1"/>
</dbReference>
<feature type="repeat" description="WD" evidence="1">
    <location>
        <begin position="405"/>
        <end position="420"/>
    </location>
</feature>
<protein>
    <submittedName>
        <fullName evidence="3">WD40-repeat-containing domain protein</fullName>
    </submittedName>
</protein>
<proteinExistence type="predicted"/>
<dbReference type="OrthoDB" id="308449at2759"/>
<sequence length="490" mass="52672">MAKRKHTTNGDSGATPVDIPSKKIKTAIPIPRTKSKATKTTIQVTIQVVTGSYDRVLHGITTTIPIEGDAQFADTFLFDAHVSAIRCLAISPPSAPIPNQPQKIILASGSTDERINLYHLSAHAPSKITVPVIPTLTSRPVVENAQNRELGTLGHHSSNITALYFPTRSKLLSSAEDSVIAVTRTKDWNLLSTIKAPIPKAVGRPSGDTAPMGGAPSGVNDFAVHPSMKLMISVGKGEKCMRLWNLVTGKKAGVYNFERGLLGEVGEGRFSSGEGRKVAWGNNDEQDEFCVGFERGILVFGMDCKPKCKVVPEPRTKIHQLSYVVVGQSDEVQILAVSTDDGRTLFYSTRPSDLVTVPEVEGKDTPLPSARLVAQLGGKAVGLSGRIKDFTVLHVEWGESKHLILVAGGSDGAIRIWKISPADLAPHTGDVKQIGSMLGVCETNNRITCLKAFVMLPSLDEEIDEEEFEGFDGEGEPFEEGPESSSSDSE</sequence>
<accession>A0A9P7YVZ1</accession>
<dbReference type="SMART" id="SM00320">
    <property type="entry name" value="WD40"/>
    <property type="match status" value="4"/>
</dbReference>
<feature type="compositionally biased region" description="Acidic residues" evidence="2">
    <location>
        <begin position="464"/>
        <end position="482"/>
    </location>
</feature>
<name>A0A9P7YVZ1_9HELO</name>
<dbReference type="AlphaFoldDB" id="A0A9P7YVZ1"/>
<feature type="region of interest" description="Disordered" evidence="2">
    <location>
        <begin position="1"/>
        <end position="20"/>
    </location>
</feature>
<gene>
    <name evidence="3" type="ORF">BJ878DRAFT_528164</name>
</gene>
<dbReference type="Pfam" id="PF00400">
    <property type="entry name" value="WD40"/>
    <property type="match status" value="1"/>
</dbReference>
<feature type="region of interest" description="Disordered" evidence="2">
    <location>
        <begin position="464"/>
        <end position="490"/>
    </location>
</feature>
<dbReference type="SUPFAM" id="SSF50978">
    <property type="entry name" value="WD40 repeat-like"/>
    <property type="match status" value="1"/>
</dbReference>
<reference evidence="3" key="1">
    <citation type="journal article" date="2021" name="IMA Fungus">
        <title>Genomic characterization of three marine fungi, including Emericellopsis atlantica sp. nov. with signatures of a generalist lifestyle and marine biomass degradation.</title>
        <authorList>
            <person name="Hagestad O.C."/>
            <person name="Hou L."/>
            <person name="Andersen J.H."/>
            <person name="Hansen E.H."/>
            <person name="Altermark B."/>
            <person name="Li C."/>
            <person name="Kuhnert E."/>
            <person name="Cox R.J."/>
            <person name="Crous P.W."/>
            <person name="Spatafora J.W."/>
            <person name="Lail K."/>
            <person name="Amirebrahimi M."/>
            <person name="Lipzen A."/>
            <person name="Pangilinan J."/>
            <person name="Andreopoulos W."/>
            <person name="Hayes R.D."/>
            <person name="Ng V."/>
            <person name="Grigoriev I.V."/>
            <person name="Jackson S.A."/>
            <person name="Sutton T.D.S."/>
            <person name="Dobson A.D.W."/>
            <person name="Rama T."/>
        </authorList>
    </citation>
    <scope>NUCLEOTIDE SEQUENCE</scope>
    <source>
        <strain evidence="3">TRa3180A</strain>
    </source>
</reference>
<dbReference type="Proteomes" id="UP000887226">
    <property type="component" value="Unassembled WGS sequence"/>
</dbReference>
<dbReference type="EMBL" id="MU254585">
    <property type="protein sequence ID" value="KAG9240108.1"/>
    <property type="molecule type" value="Genomic_DNA"/>
</dbReference>
<keyword evidence="4" id="KW-1185">Reference proteome</keyword>
<dbReference type="InterPro" id="IPR036322">
    <property type="entry name" value="WD40_repeat_dom_sf"/>
</dbReference>
<evidence type="ECO:0000256" key="1">
    <source>
        <dbReference type="PROSITE-ProRule" id="PRU00221"/>
    </source>
</evidence>
<evidence type="ECO:0000313" key="4">
    <source>
        <dbReference type="Proteomes" id="UP000887226"/>
    </source>
</evidence>
<dbReference type="InterPro" id="IPR051959">
    <property type="entry name" value="PAK1-Kinase_Regulator"/>
</dbReference>
<keyword evidence="1" id="KW-0853">WD repeat</keyword>
<dbReference type="InterPro" id="IPR015943">
    <property type="entry name" value="WD40/YVTN_repeat-like_dom_sf"/>
</dbReference>
<comment type="caution">
    <text evidence="3">The sequence shown here is derived from an EMBL/GenBank/DDBJ whole genome shotgun (WGS) entry which is preliminary data.</text>
</comment>
<dbReference type="Gene3D" id="2.130.10.10">
    <property type="entry name" value="YVTN repeat-like/Quinoprotein amine dehydrogenase"/>
    <property type="match status" value="2"/>
</dbReference>
<dbReference type="InterPro" id="IPR001680">
    <property type="entry name" value="WD40_rpt"/>
</dbReference>
<evidence type="ECO:0000256" key="2">
    <source>
        <dbReference type="SAM" id="MobiDB-lite"/>
    </source>
</evidence>